<dbReference type="EMBL" id="CAUYUJ010016714">
    <property type="protein sequence ID" value="CAK0868076.1"/>
    <property type="molecule type" value="Genomic_DNA"/>
</dbReference>
<dbReference type="PANTHER" id="PTHR15605:SF2">
    <property type="entry name" value="KINESIN-ASSOCIATED PROTEIN 3"/>
    <property type="match status" value="1"/>
</dbReference>
<feature type="region of interest" description="Disordered" evidence="1">
    <location>
        <begin position="324"/>
        <end position="343"/>
    </location>
</feature>
<keyword evidence="3" id="KW-1185">Reference proteome</keyword>
<feature type="non-terminal residue" evidence="2">
    <location>
        <position position="881"/>
    </location>
</feature>
<evidence type="ECO:0000313" key="2">
    <source>
        <dbReference type="EMBL" id="CAK0868076.1"/>
    </source>
</evidence>
<dbReference type="SMART" id="SM01297">
    <property type="entry name" value="KAP"/>
    <property type="match status" value="1"/>
</dbReference>
<proteinExistence type="predicted"/>
<feature type="region of interest" description="Disordered" evidence="1">
    <location>
        <begin position="825"/>
        <end position="860"/>
    </location>
</feature>
<comment type="caution">
    <text evidence="2">The sequence shown here is derived from an EMBL/GenBank/DDBJ whole genome shotgun (WGS) entry which is preliminary data.</text>
</comment>
<evidence type="ECO:0008006" key="4">
    <source>
        <dbReference type="Google" id="ProtNLM"/>
    </source>
</evidence>
<feature type="region of interest" description="Disordered" evidence="1">
    <location>
        <begin position="527"/>
        <end position="549"/>
    </location>
</feature>
<evidence type="ECO:0000256" key="1">
    <source>
        <dbReference type="SAM" id="MobiDB-lite"/>
    </source>
</evidence>
<dbReference type="InterPro" id="IPR016024">
    <property type="entry name" value="ARM-type_fold"/>
</dbReference>
<feature type="compositionally biased region" description="Polar residues" evidence="1">
    <location>
        <begin position="127"/>
        <end position="136"/>
    </location>
</feature>
<protein>
    <recommendedName>
        <fullName evidence="4">Kinesin-associated protein 3</fullName>
    </recommendedName>
</protein>
<organism evidence="2 3">
    <name type="scientific">Prorocentrum cordatum</name>
    <dbReference type="NCBI Taxonomy" id="2364126"/>
    <lineage>
        <taxon>Eukaryota</taxon>
        <taxon>Sar</taxon>
        <taxon>Alveolata</taxon>
        <taxon>Dinophyceae</taxon>
        <taxon>Prorocentrales</taxon>
        <taxon>Prorocentraceae</taxon>
        <taxon>Prorocentrum</taxon>
    </lineage>
</organism>
<dbReference type="SUPFAM" id="SSF48371">
    <property type="entry name" value="ARM repeat"/>
    <property type="match status" value="1"/>
</dbReference>
<accession>A0ABN9V5F0</accession>
<name>A0ABN9V5F0_9DINO</name>
<dbReference type="Gene3D" id="1.25.10.10">
    <property type="entry name" value="Leucine-rich Repeat Variant"/>
    <property type="match status" value="1"/>
</dbReference>
<dbReference type="InterPro" id="IPR008658">
    <property type="entry name" value="KAP3"/>
</dbReference>
<feature type="compositionally biased region" description="Low complexity" evidence="1">
    <location>
        <begin position="828"/>
        <end position="844"/>
    </location>
</feature>
<reference evidence="2" key="1">
    <citation type="submission" date="2023-10" db="EMBL/GenBank/DDBJ databases">
        <authorList>
            <person name="Chen Y."/>
            <person name="Shah S."/>
            <person name="Dougan E. K."/>
            <person name="Thang M."/>
            <person name="Chan C."/>
        </authorList>
    </citation>
    <scope>NUCLEOTIDE SEQUENCE [LARGE SCALE GENOMIC DNA]</scope>
</reference>
<feature type="compositionally biased region" description="Basic and acidic residues" evidence="1">
    <location>
        <begin position="140"/>
        <end position="162"/>
    </location>
</feature>
<gene>
    <name evidence="2" type="ORF">PCOR1329_LOCUS54852</name>
</gene>
<dbReference type="PANTHER" id="PTHR15605">
    <property type="entry name" value="KINESIN-ASSOCIATED PROTEINS"/>
    <property type="match status" value="1"/>
</dbReference>
<feature type="compositionally biased region" description="Basic and acidic residues" evidence="1">
    <location>
        <begin position="324"/>
        <end position="335"/>
    </location>
</feature>
<dbReference type="InterPro" id="IPR011989">
    <property type="entry name" value="ARM-like"/>
</dbReference>
<feature type="region of interest" description="Disordered" evidence="1">
    <location>
        <begin position="97"/>
        <end position="204"/>
    </location>
</feature>
<sequence>MPVKRHIKPGRVEPSSDGRAIVVHFTTVTTQLDEDGSPGSVEKAPGSLEIPVADSLEGIGPEGVPALAREIVERCKYIPATKTQQVEQLLEKLRAAAPGGSVRHHHVPPPDTEAASDTGSRRPHRSVPSSQCSPTTPRVPKADRHDTRPGDAGERPPGRGDGNRTGALLAPPGGPSEPADAAGKSTQSSRSSQRPKPGRARGRLVDILPRASIGEMDEYAEDLYEESTDLKAAAARRLLRLCLEPSELSAVAENSSVLGALSRELRENAKRSHELAAAITGVFLCLAHFTHFHRSLAHHQVPEASLRVLEYEAKRRLALQKEHRQAQKQVADRGDGAGPEASKALRREEKWHQDVMERLDRVTLLCLLLLRDLCQDTRVEASLVRQNLCRLLPPLLARPGEELLLATLGFLHKLCVCEPNKDTLLQSSDALAHLAELTAHSSATVASLALRLCYNLAFDPLGREKLAAQTALLGKLPAVAQQPATRKGAVRLLYNLSVDRQLRGLFASRHEGCIVLAMQMLDQRQQAAHGARAGASPEPRASPERLGGRPSRSALEAVALCVNLAADPACAARMLEERELFSKVAHRAIRDADAVQLKVVRNAAAHAASRPKFLGVMSEGPHGDPGWLTGLLRLAESCNDNLDVLVEVLGIFAALDCASPAVPWPELCAAGLLDLLHRHLTLGFTEGDVLLEVVQIAGALAADPACAAALAGSRVPQDVPALLLEQGRDADLMVQLLFALRCLLLRDECCDLVLRGPVAAAKAAMDAARIARQGLQPQAAQAVQVAADGVLELILARESEGGREKQWTNRIREFRFEAHNEPWCQRLRGGAPDAAPPAGRAPHASPRKASPRKSAAARSGAAWAGAGSLAERVWQAADAAE</sequence>
<dbReference type="Proteomes" id="UP001189429">
    <property type="component" value="Unassembled WGS sequence"/>
</dbReference>
<evidence type="ECO:0000313" key="3">
    <source>
        <dbReference type="Proteomes" id="UP001189429"/>
    </source>
</evidence>
<feature type="compositionally biased region" description="Polar residues" evidence="1">
    <location>
        <begin position="184"/>
        <end position="194"/>
    </location>
</feature>
<dbReference type="Pfam" id="PF05804">
    <property type="entry name" value="KAP"/>
    <property type="match status" value="2"/>
</dbReference>